<evidence type="ECO:0000256" key="8">
    <source>
        <dbReference type="PIRNR" id="PIRNR005096"/>
    </source>
</evidence>
<keyword evidence="13" id="KW-1185">Reference proteome</keyword>
<dbReference type="InterPro" id="IPR047215">
    <property type="entry name" value="Galactose_mutarotase-like"/>
</dbReference>
<dbReference type="GO" id="GO:0004034">
    <property type="term" value="F:aldose 1-epimerase activity"/>
    <property type="evidence" value="ECO:0007669"/>
    <property type="project" value="UniProtKB-EC"/>
</dbReference>
<comment type="catalytic activity">
    <reaction evidence="1 8">
        <text>alpha-D-glucose = beta-D-glucose</text>
        <dbReference type="Rhea" id="RHEA:10264"/>
        <dbReference type="ChEBI" id="CHEBI:15903"/>
        <dbReference type="ChEBI" id="CHEBI:17925"/>
        <dbReference type="EC" id="5.1.3.3"/>
    </reaction>
</comment>
<evidence type="ECO:0000313" key="12">
    <source>
        <dbReference type="EMBL" id="ALS74899.1"/>
    </source>
</evidence>
<evidence type="ECO:0000256" key="10">
    <source>
        <dbReference type="PIRSR" id="PIRSR005096-2"/>
    </source>
</evidence>
<evidence type="ECO:0000256" key="9">
    <source>
        <dbReference type="PIRSR" id="PIRSR005096-1"/>
    </source>
</evidence>
<dbReference type="RefSeq" id="WP_058381606.1">
    <property type="nucleotide sequence ID" value="NZ_CP013659.2"/>
</dbReference>
<dbReference type="AlphaFoldDB" id="A0A0U2XP79"/>
<dbReference type="InterPro" id="IPR008183">
    <property type="entry name" value="Aldose_1/G6P_1-epimerase"/>
</dbReference>
<dbReference type="PANTHER" id="PTHR10091:SF0">
    <property type="entry name" value="GALACTOSE MUTAROTASE"/>
    <property type="match status" value="1"/>
</dbReference>
<feature type="binding site" evidence="11">
    <location>
        <begin position="180"/>
        <end position="182"/>
    </location>
    <ligand>
        <name>beta-D-galactose</name>
        <dbReference type="ChEBI" id="CHEBI:27667"/>
    </ligand>
</feature>
<dbReference type="GO" id="GO:0030246">
    <property type="term" value="F:carbohydrate binding"/>
    <property type="evidence" value="ECO:0007669"/>
    <property type="project" value="InterPro"/>
</dbReference>
<dbReference type="PANTHER" id="PTHR10091">
    <property type="entry name" value="ALDOSE-1-EPIMERASE"/>
    <property type="match status" value="1"/>
</dbReference>
<gene>
    <name evidence="12" type="ORF">AUC31_06525</name>
</gene>
<dbReference type="UniPathway" id="UPA00242"/>
<evidence type="ECO:0000256" key="6">
    <source>
        <dbReference type="ARBA" id="ARBA00023235"/>
    </source>
</evidence>
<evidence type="ECO:0000256" key="3">
    <source>
        <dbReference type="ARBA" id="ARBA00006206"/>
    </source>
</evidence>
<organism evidence="12 13">
    <name type="scientific">Planococcus rifietoensis</name>
    <dbReference type="NCBI Taxonomy" id="200991"/>
    <lineage>
        <taxon>Bacteria</taxon>
        <taxon>Bacillati</taxon>
        <taxon>Bacillota</taxon>
        <taxon>Bacilli</taxon>
        <taxon>Bacillales</taxon>
        <taxon>Caryophanaceae</taxon>
        <taxon>Planococcus</taxon>
    </lineage>
</organism>
<protein>
    <recommendedName>
        <fullName evidence="5 8">Aldose 1-epimerase</fullName>
        <ecNumber evidence="4 8">5.1.3.3</ecNumber>
    </recommendedName>
</protein>
<dbReference type="InterPro" id="IPR015443">
    <property type="entry name" value="Aldose_1-epimerase"/>
</dbReference>
<dbReference type="PROSITE" id="PS00545">
    <property type="entry name" value="ALDOSE_1_EPIMERASE"/>
    <property type="match status" value="1"/>
</dbReference>
<name>A0A0U2XP79_9BACL</name>
<dbReference type="InterPro" id="IPR014718">
    <property type="entry name" value="GH-type_carb-bd"/>
</dbReference>
<accession>A0A0U2XP79</accession>
<evidence type="ECO:0000256" key="4">
    <source>
        <dbReference type="ARBA" id="ARBA00013185"/>
    </source>
</evidence>
<dbReference type="OrthoDB" id="9779408at2"/>
<dbReference type="GO" id="GO:0006006">
    <property type="term" value="P:glucose metabolic process"/>
    <property type="evidence" value="ECO:0007669"/>
    <property type="project" value="TreeGrafter"/>
</dbReference>
<dbReference type="Pfam" id="PF01263">
    <property type="entry name" value="Aldose_epim"/>
    <property type="match status" value="1"/>
</dbReference>
<dbReference type="InterPro" id="IPR011013">
    <property type="entry name" value="Gal_mutarotase_sf_dom"/>
</dbReference>
<dbReference type="STRING" id="200991.AUC31_06525"/>
<dbReference type="EC" id="5.1.3.3" evidence="4 8"/>
<evidence type="ECO:0000256" key="2">
    <source>
        <dbReference type="ARBA" id="ARBA00005028"/>
    </source>
</evidence>
<evidence type="ECO:0000256" key="11">
    <source>
        <dbReference type="PIRSR" id="PIRSR005096-3"/>
    </source>
</evidence>
<dbReference type="CDD" id="cd09019">
    <property type="entry name" value="galactose_mutarotase_like"/>
    <property type="match status" value="1"/>
</dbReference>
<dbReference type="KEGG" id="prt:AUC31_06525"/>
<sequence>MAITKKTFGQINGHDITRYTLTNDKGFQVSCLDYGCIITEILAPDRDGLLENVVLGFDTWEEYGSNPHYFGAVVGRFAGRIQEGAFTIEGTDYQLAKNSDGQHLHGGPGGFHAAVWKTKMIETENESIVEFTHFSPDGEEGFPGNLTMTVRYIVKNDENQLTISYFANSDKTTLLNVTNHSYFNLSGDFKRTIVDHQLTIPSGHYAELNSDMLPTGKLVPVEEDPLFDFRKGRTIREGTDSKHPQIELVGGGYDHPFLLDKEVRPVIVLKDEESGRSLQVETTEPAVVLYTANHIGGPYSFKGVAAQNQLGLCLETQGMPDSIHHPHFPSAILKAEEAFESRTVYRFV</sequence>
<proteinExistence type="inferred from homology"/>
<evidence type="ECO:0000256" key="5">
    <source>
        <dbReference type="ARBA" id="ARBA00014165"/>
    </source>
</evidence>
<feature type="binding site" evidence="10">
    <location>
        <position position="254"/>
    </location>
    <ligand>
        <name>beta-D-galactose</name>
        <dbReference type="ChEBI" id="CHEBI:27667"/>
    </ligand>
</feature>
<comment type="pathway">
    <text evidence="2 8">Carbohydrate metabolism; hexose metabolism.</text>
</comment>
<dbReference type="SUPFAM" id="SSF74650">
    <property type="entry name" value="Galactose mutarotase-like"/>
    <property type="match status" value="1"/>
</dbReference>
<evidence type="ECO:0000313" key="13">
    <source>
        <dbReference type="Proteomes" id="UP000067683"/>
    </source>
</evidence>
<dbReference type="GO" id="GO:0033499">
    <property type="term" value="P:galactose catabolic process via UDP-galactose, Leloir pathway"/>
    <property type="evidence" value="ECO:0007669"/>
    <property type="project" value="TreeGrafter"/>
</dbReference>
<dbReference type="Proteomes" id="UP000067683">
    <property type="component" value="Chromosome"/>
</dbReference>
<keyword evidence="6 8" id="KW-0413">Isomerase</keyword>
<dbReference type="InterPro" id="IPR018052">
    <property type="entry name" value="Ald1_epimerase_CS"/>
</dbReference>
<feature type="active site" description="Proton acceptor" evidence="9">
    <location>
        <position position="315"/>
    </location>
</feature>
<dbReference type="GO" id="GO:0005737">
    <property type="term" value="C:cytoplasm"/>
    <property type="evidence" value="ECO:0007669"/>
    <property type="project" value="TreeGrafter"/>
</dbReference>
<keyword evidence="7 8" id="KW-0119">Carbohydrate metabolism</keyword>
<comment type="similarity">
    <text evidence="3 8">Belongs to the aldose epimerase family.</text>
</comment>
<evidence type="ECO:0000256" key="1">
    <source>
        <dbReference type="ARBA" id="ARBA00001614"/>
    </source>
</evidence>
<evidence type="ECO:0000256" key="7">
    <source>
        <dbReference type="ARBA" id="ARBA00023277"/>
    </source>
</evidence>
<reference evidence="12" key="1">
    <citation type="submission" date="2016-01" db="EMBL/GenBank/DDBJ databases">
        <title>Complete genome of Planococcus rifietoensis type strain M8.</title>
        <authorList>
            <person name="See-Too W.S."/>
        </authorList>
    </citation>
    <scope>NUCLEOTIDE SEQUENCE [LARGE SCALE GENOMIC DNA]</scope>
    <source>
        <strain evidence="12">M8</strain>
    </source>
</reference>
<feature type="active site" description="Proton donor" evidence="9">
    <location>
        <position position="180"/>
    </location>
</feature>
<dbReference type="EMBL" id="CP013659">
    <property type="protein sequence ID" value="ALS74899.1"/>
    <property type="molecule type" value="Genomic_DNA"/>
</dbReference>
<dbReference type="PIRSF" id="PIRSF005096">
    <property type="entry name" value="GALM"/>
    <property type="match status" value="1"/>
</dbReference>
<dbReference type="Gene3D" id="2.70.98.10">
    <property type="match status" value="1"/>
</dbReference>
<dbReference type="NCBIfam" id="NF008277">
    <property type="entry name" value="PRK11055.1"/>
    <property type="match status" value="1"/>
</dbReference>